<dbReference type="InterPro" id="IPR025966">
    <property type="entry name" value="OppC_N"/>
</dbReference>
<proteinExistence type="inferred from homology"/>
<evidence type="ECO:0000256" key="10">
    <source>
        <dbReference type="RuleBase" id="RU363032"/>
    </source>
</evidence>
<comment type="similarity">
    <text evidence="9">Belongs to the binding-protein-dependent transport system permease family. OppBC subfamily.</text>
</comment>
<accession>A0A6I3QZI6</accession>
<feature type="transmembrane region" description="Helical" evidence="10">
    <location>
        <begin position="119"/>
        <end position="143"/>
    </location>
</feature>
<feature type="transmembrane region" description="Helical" evidence="10">
    <location>
        <begin position="43"/>
        <end position="63"/>
    </location>
</feature>
<evidence type="ECO:0000256" key="2">
    <source>
        <dbReference type="ARBA" id="ARBA00022448"/>
    </source>
</evidence>
<feature type="transmembrane region" description="Helical" evidence="10">
    <location>
        <begin position="284"/>
        <end position="304"/>
    </location>
</feature>
<evidence type="ECO:0000256" key="1">
    <source>
        <dbReference type="ARBA" id="ARBA00004651"/>
    </source>
</evidence>
<keyword evidence="7 10" id="KW-1133">Transmembrane helix</keyword>
<dbReference type="InterPro" id="IPR035906">
    <property type="entry name" value="MetI-like_sf"/>
</dbReference>
<evidence type="ECO:0000256" key="6">
    <source>
        <dbReference type="ARBA" id="ARBA00022927"/>
    </source>
</evidence>
<feature type="transmembrane region" description="Helical" evidence="10">
    <location>
        <begin position="254"/>
        <end position="272"/>
    </location>
</feature>
<dbReference type="AlphaFoldDB" id="A0A6I3QZI6"/>
<evidence type="ECO:0000256" key="4">
    <source>
        <dbReference type="ARBA" id="ARBA00022692"/>
    </source>
</evidence>
<dbReference type="GO" id="GO:0015031">
    <property type="term" value="P:protein transport"/>
    <property type="evidence" value="ECO:0007669"/>
    <property type="project" value="UniProtKB-KW"/>
</dbReference>
<dbReference type="PANTHER" id="PTHR43386:SF24">
    <property type="entry name" value="OLIGOPEPTIDE TRANSPORT SYSTEM PERMEASE PROTEIN AMID"/>
    <property type="match status" value="1"/>
</dbReference>
<evidence type="ECO:0000256" key="3">
    <source>
        <dbReference type="ARBA" id="ARBA00022475"/>
    </source>
</evidence>
<keyword evidence="6" id="KW-0653">Protein transport</keyword>
<organism evidence="11 12">
    <name type="scientific">Ruthenibacterium lactatiformans</name>
    <dbReference type="NCBI Taxonomy" id="1550024"/>
    <lineage>
        <taxon>Bacteria</taxon>
        <taxon>Bacillati</taxon>
        <taxon>Bacillota</taxon>
        <taxon>Clostridia</taxon>
        <taxon>Eubacteriales</taxon>
        <taxon>Oscillospiraceae</taxon>
        <taxon>Ruthenibacterium</taxon>
    </lineage>
</organism>
<dbReference type="Gene3D" id="1.10.3720.10">
    <property type="entry name" value="MetI-like"/>
    <property type="match status" value="1"/>
</dbReference>
<keyword evidence="3" id="KW-1003">Cell membrane</keyword>
<evidence type="ECO:0000256" key="5">
    <source>
        <dbReference type="ARBA" id="ARBA00022856"/>
    </source>
</evidence>
<dbReference type="Pfam" id="PF12911">
    <property type="entry name" value="OppC_N"/>
    <property type="match status" value="1"/>
</dbReference>
<gene>
    <name evidence="11" type="ORF">GMD52_16410</name>
</gene>
<keyword evidence="8 10" id="KW-0472">Membrane</keyword>
<comment type="caution">
    <text evidence="11">The sequence shown here is derived from an EMBL/GenBank/DDBJ whole genome shotgun (WGS) entry which is preliminary data.</text>
</comment>
<reference evidence="11 12" key="1">
    <citation type="journal article" date="2019" name="Nat. Med.">
        <title>A library of human gut bacterial isolates paired with longitudinal multiomics data enables mechanistic microbiome research.</title>
        <authorList>
            <person name="Poyet M."/>
            <person name="Groussin M."/>
            <person name="Gibbons S.M."/>
            <person name="Avila-Pacheco J."/>
            <person name="Jiang X."/>
            <person name="Kearney S.M."/>
            <person name="Perrotta A.R."/>
            <person name="Berdy B."/>
            <person name="Zhao S."/>
            <person name="Lieberman T.D."/>
            <person name="Swanson P.K."/>
            <person name="Smith M."/>
            <person name="Roesemann S."/>
            <person name="Alexander J.E."/>
            <person name="Rich S.A."/>
            <person name="Livny J."/>
            <person name="Vlamakis H."/>
            <person name="Clish C."/>
            <person name="Bullock K."/>
            <person name="Deik A."/>
            <person name="Scott J."/>
            <person name="Pierce K.A."/>
            <person name="Xavier R.J."/>
            <person name="Alm E.J."/>
        </authorList>
    </citation>
    <scope>NUCLEOTIDE SEQUENCE [LARGE SCALE GENOMIC DNA]</scope>
    <source>
        <strain evidence="11 12">BIOML-A7</strain>
    </source>
</reference>
<evidence type="ECO:0000313" key="11">
    <source>
        <dbReference type="EMBL" id="MTS53100.1"/>
    </source>
</evidence>
<dbReference type="GO" id="GO:0005886">
    <property type="term" value="C:plasma membrane"/>
    <property type="evidence" value="ECO:0007669"/>
    <property type="project" value="UniProtKB-SubCell"/>
</dbReference>
<dbReference type="CDD" id="cd06261">
    <property type="entry name" value="TM_PBP2"/>
    <property type="match status" value="1"/>
</dbReference>
<sequence length="317" mass="34625">MDDLTKHKLYEYVGADTAQAEHIAKPQLSYVRDVARRFLSNRVAVISVAVLVLIALMAVIGPLMTSYDYRTTDVASVSEKLASEKGRAALGPDSEHWFGVDTLGRDLWARVWIGTRYSLLIGFAAALVQALIGVLIGCISGYFGGMVDVIIMRAVDIMDAIPYLIYVIIIMIVLGSGFMPILLALTLTGWLSMARLVRGQILALKSEDYILAARNLDTKPVRIMLRHLIPNCMGIIIVSLSMAIPSAIFSEAFLSFLGIGLSAPLTSLGQLISTGIREMRNYPYQLVIPSAVISLLMLSLQLIGDGLRDAVDPKLRK</sequence>
<dbReference type="Pfam" id="PF00528">
    <property type="entry name" value="BPD_transp_1"/>
    <property type="match status" value="1"/>
</dbReference>
<evidence type="ECO:0000256" key="8">
    <source>
        <dbReference type="ARBA" id="ARBA00023136"/>
    </source>
</evidence>
<dbReference type="RefSeq" id="WP_155201831.1">
    <property type="nucleotide sequence ID" value="NZ_WMZL01000041.1"/>
</dbReference>
<keyword evidence="2 10" id="KW-0813">Transport</keyword>
<dbReference type="SUPFAM" id="SSF161098">
    <property type="entry name" value="MetI-like"/>
    <property type="match status" value="1"/>
</dbReference>
<comment type="subcellular location">
    <subcellularLocation>
        <location evidence="1 10">Cell membrane</location>
        <topology evidence="1 10">Multi-pass membrane protein</topology>
    </subcellularLocation>
</comment>
<name>A0A6I3QZI6_9FIRM</name>
<feature type="transmembrane region" description="Helical" evidence="10">
    <location>
        <begin position="163"/>
        <end position="191"/>
    </location>
</feature>
<dbReference type="GO" id="GO:0055085">
    <property type="term" value="P:transmembrane transport"/>
    <property type="evidence" value="ECO:0007669"/>
    <property type="project" value="InterPro"/>
</dbReference>
<keyword evidence="4 10" id="KW-0812">Transmembrane</keyword>
<evidence type="ECO:0000256" key="7">
    <source>
        <dbReference type="ARBA" id="ARBA00022989"/>
    </source>
</evidence>
<dbReference type="EMBL" id="WMZR01000034">
    <property type="protein sequence ID" value="MTS53100.1"/>
    <property type="molecule type" value="Genomic_DNA"/>
</dbReference>
<dbReference type="Proteomes" id="UP000449193">
    <property type="component" value="Unassembled WGS sequence"/>
</dbReference>
<dbReference type="InterPro" id="IPR050366">
    <property type="entry name" value="BP-dependent_transpt_permease"/>
</dbReference>
<dbReference type="InterPro" id="IPR000515">
    <property type="entry name" value="MetI-like"/>
</dbReference>
<dbReference type="PROSITE" id="PS50928">
    <property type="entry name" value="ABC_TM1"/>
    <property type="match status" value="1"/>
</dbReference>
<evidence type="ECO:0000313" key="12">
    <source>
        <dbReference type="Proteomes" id="UP000449193"/>
    </source>
</evidence>
<protein>
    <submittedName>
        <fullName evidence="11">ABC transporter permease subunit</fullName>
    </submittedName>
</protein>
<evidence type="ECO:0000256" key="9">
    <source>
        <dbReference type="ARBA" id="ARBA00024202"/>
    </source>
</evidence>
<keyword evidence="5" id="KW-0571">Peptide transport</keyword>
<feature type="transmembrane region" description="Helical" evidence="10">
    <location>
        <begin position="228"/>
        <end position="248"/>
    </location>
</feature>
<dbReference type="PANTHER" id="PTHR43386">
    <property type="entry name" value="OLIGOPEPTIDE TRANSPORT SYSTEM PERMEASE PROTEIN APPC"/>
    <property type="match status" value="1"/>
</dbReference>
<dbReference type="GO" id="GO:0015833">
    <property type="term" value="P:peptide transport"/>
    <property type="evidence" value="ECO:0007669"/>
    <property type="project" value="UniProtKB-KW"/>
</dbReference>